<evidence type="ECO:0000256" key="2">
    <source>
        <dbReference type="SAM" id="SignalP"/>
    </source>
</evidence>
<keyword evidence="2" id="KW-0732">Signal</keyword>
<dbReference type="STRING" id="1931275.BV914_09350"/>
<dbReference type="Proteomes" id="UP000193303">
    <property type="component" value="Unassembled WGS sequence"/>
</dbReference>
<dbReference type="RefSeq" id="WP_085360767.1">
    <property type="nucleotide sequence ID" value="NZ_MTAB01000045.1"/>
</dbReference>
<dbReference type="Gene3D" id="2.40.160.10">
    <property type="entry name" value="Porin"/>
    <property type="match status" value="1"/>
</dbReference>
<accession>A0A1X3D7E3</accession>
<evidence type="ECO:0000313" key="5">
    <source>
        <dbReference type="Proteomes" id="UP000193303"/>
    </source>
</evidence>
<organism evidence="4 5">
    <name type="scientific">Neisseria dumasiana</name>
    <dbReference type="NCBI Taxonomy" id="1931275"/>
    <lineage>
        <taxon>Bacteria</taxon>
        <taxon>Pseudomonadati</taxon>
        <taxon>Pseudomonadota</taxon>
        <taxon>Betaproteobacteria</taxon>
        <taxon>Neisseriales</taxon>
        <taxon>Neisseriaceae</taxon>
        <taxon>Neisseria</taxon>
    </lineage>
</organism>
<dbReference type="Pfam" id="PF13609">
    <property type="entry name" value="Porin_4"/>
    <property type="match status" value="1"/>
</dbReference>
<proteinExistence type="predicted"/>
<sequence>MYIKTLITLLVFAPMTVSADVQLYGNIRSGVAVSQTKTNGSSHVTRTAVEDLGSYIGLRGSHPIGNGSKMIWQFEQDTPVGSSGSMREYFKRKKENSTIHTGG</sequence>
<feature type="signal peptide" evidence="2">
    <location>
        <begin position="1"/>
        <end position="19"/>
    </location>
</feature>
<dbReference type="AlphaFoldDB" id="A0A1X3D7E3"/>
<dbReference type="OrthoDB" id="8607272at2"/>
<comment type="caution">
    <text evidence="4">The sequence shown here is derived from an EMBL/GenBank/DDBJ whole genome shotgun (WGS) entry which is preliminary data.</text>
</comment>
<reference evidence="5" key="1">
    <citation type="submission" date="2017-01" db="EMBL/GenBank/DDBJ databases">
        <authorList>
            <person name="Mah S.A."/>
            <person name="Swanson W.J."/>
            <person name="Moy G.W."/>
            <person name="Vacquier V.D."/>
        </authorList>
    </citation>
    <scope>NUCLEOTIDE SEQUENCE [LARGE SCALE GENOMIC DNA]</scope>
    <source>
        <strain evidence="5">124861</strain>
    </source>
</reference>
<dbReference type="InterPro" id="IPR023614">
    <property type="entry name" value="Porin_dom_sf"/>
</dbReference>
<evidence type="ECO:0000256" key="1">
    <source>
        <dbReference type="SAM" id="MobiDB-lite"/>
    </source>
</evidence>
<feature type="domain" description="Porin" evidence="3">
    <location>
        <begin position="8"/>
        <end position="81"/>
    </location>
</feature>
<dbReference type="EMBL" id="MTAB01000045">
    <property type="protein sequence ID" value="OSI15820.1"/>
    <property type="molecule type" value="Genomic_DNA"/>
</dbReference>
<dbReference type="InterPro" id="IPR033900">
    <property type="entry name" value="Gram_neg_porin_domain"/>
</dbReference>
<evidence type="ECO:0000259" key="3">
    <source>
        <dbReference type="Pfam" id="PF13609"/>
    </source>
</evidence>
<feature type="region of interest" description="Disordered" evidence="1">
    <location>
        <begin position="79"/>
        <end position="103"/>
    </location>
</feature>
<gene>
    <name evidence="4" type="ORF">BV912_11835</name>
</gene>
<dbReference type="SUPFAM" id="SSF56935">
    <property type="entry name" value="Porins"/>
    <property type="match status" value="1"/>
</dbReference>
<feature type="chain" id="PRO_5013049780" description="Porin domain-containing protein" evidence="2">
    <location>
        <begin position="20"/>
        <end position="103"/>
    </location>
</feature>
<name>A0A1X3D7E3_9NEIS</name>
<protein>
    <recommendedName>
        <fullName evidence="3">Porin domain-containing protein</fullName>
    </recommendedName>
</protein>
<dbReference type="GO" id="GO:0016020">
    <property type="term" value="C:membrane"/>
    <property type="evidence" value="ECO:0007669"/>
    <property type="project" value="InterPro"/>
</dbReference>
<evidence type="ECO:0000313" key="4">
    <source>
        <dbReference type="EMBL" id="OSI15820.1"/>
    </source>
</evidence>
<dbReference type="GO" id="GO:0015288">
    <property type="term" value="F:porin activity"/>
    <property type="evidence" value="ECO:0007669"/>
    <property type="project" value="InterPro"/>
</dbReference>